<dbReference type="GeneID" id="17086310"/>
<dbReference type="Gene3D" id="3.90.550.10">
    <property type="entry name" value="Spore Coat Polysaccharide Biosynthesis Protein SpsA, Chain A"/>
    <property type="match status" value="1"/>
</dbReference>
<dbReference type="OrthoDB" id="4110at2759"/>
<evidence type="ECO:0000313" key="1">
    <source>
        <dbReference type="EMBL" id="EME27397.1"/>
    </source>
</evidence>
<dbReference type="RefSeq" id="XP_005703917.1">
    <property type="nucleotide sequence ID" value="XM_005703860.1"/>
</dbReference>
<dbReference type="InterPro" id="IPR029044">
    <property type="entry name" value="Nucleotide-diphossugar_trans"/>
</dbReference>
<dbReference type="Gramene" id="EME27397">
    <property type="protein sequence ID" value="EME27397"/>
    <property type="gene ID" value="Gasu_49950"/>
</dbReference>
<keyword evidence="2" id="KW-1185">Reference proteome</keyword>
<evidence type="ECO:0000313" key="2">
    <source>
        <dbReference type="Proteomes" id="UP000030680"/>
    </source>
</evidence>
<sequence length="266" mass="31999">MILKKNYKFVNLYIYVDSKFDEEYQSQKELNNIIRVREATQGFQWLLGRKEIHYRTVHHGLQNQWLAAWYPTNEMEASIFLEDDIEISCRFLEYIEKILLAMESSRKNSESFGEFEQCGGIVMEELQISQHFLASNITQQFLNCFRVRFTSSWGPIYFGTFWKHFMDWYLTVTLRPNFTPYTETSDEKYNLWLRQGKDVWSPWLKRFLDETDYWFIYCKPPHKNTVWLHNHAEMGVNTHSYQRSSLPQLFSGDLSLFDIPCFKSSK</sequence>
<dbReference type="STRING" id="130081.M2XBY5"/>
<protein>
    <submittedName>
        <fullName evidence="1">Uncharacterized protein</fullName>
    </submittedName>
</protein>
<gene>
    <name evidence="1" type="ORF">Gasu_49950</name>
</gene>
<reference evidence="2" key="1">
    <citation type="journal article" date="2013" name="Science">
        <title>Gene transfer from bacteria and archaea facilitated evolution of an extremophilic eukaryote.</title>
        <authorList>
            <person name="Schonknecht G."/>
            <person name="Chen W.H."/>
            <person name="Ternes C.M."/>
            <person name="Barbier G.G."/>
            <person name="Shrestha R.P."/>
            <person name="Stanke M."/>
            <person name="Brautigam A."/>
            <person name="Baker B.J."/>
            <person name="Banfield J.F."/>
            <person name="Garavito R.M."/>
            <person name="Carr K."/>
            <person name="Wilkerson C."/>
            <person name="Rensing S.A."/>
            <person name="Gagneul D."/>
            <person name="Dickenson N.E."/>
            <person name="Oesterhelt C."/>
            <person name="Lercher M.J."/>
            <person name="Weber A.P."/>
        </authorList>
    </citation>
    <scope>NUCLEOTIDE SEQUENCE [LARGE SCALE GENOMIC DNA]</scope>
    <source>
        <strain evidence="2">074W</strain>
    </source>
</reference>
<dbReference type="AlphaFoldDB" id="M2XBY5"/>
<dbReference type="PANTHER" id="PTHR33604:SF3">
    <property type="entry name" value="OSJNBA0004B13.7 PROTEIN"/>
    <property type="match status" value="1"/>
</dbReference>
<accession>M2XBY5</accession>
<organism evidence="1 2">
    <name type="scientific">Galdieria sulphuraria</name>
    <name type="common">Red alga</name>
    <dbReference type="NCBI Taxonomy" id="130081"/>
    <lineage>
        <taxon>Eukaryota</taxon>
        <taxon>Rhodophyta</taxon>
        <taxon>Bangiophyceae</taxon>
        <taxon>Galdieriales</taxon>
        <taxon>Galdieriaceae</taxon>
        <taxon>Galdieria</taxon>
    </lineage>
</organism>
<proteinExistence type="predicted"/>
<dbReference type="KEGG" id="gsl:Gasu_49950"/>
<name>M2XBY5_GALSU</name>
<dbReference type="EMBL" id="KB454532">
    <property type="protein sequence ID" value="EME27397.1"/>
    <property type="molecule type" value="Genomic_DNA"/>
</dbReference>
<dbReference type="Proteomes" id="UP000030680">
    <property type="component" value="Unassembled WGS sequence"/>
</dbReference>
<dbReference type="PANTHER" id="PTHR33604">
    <property type="entry name" value="OSJNBA0004B13.7 PROTEIN"/>
    <property type="match status" value="1"/>
</dbReference>